<reference evidence="2" key="1">
    <citation type="journal article" date="2020" name="Fungal Divers.">
        <title>Resolving the Mortierellaceae phylogeny through synthesis of multi-gene phylogenetics and phylogenomics.</title>
        <authorList>
            <person name="Vandepol N."/>
            <person name="Liber J."/>
            <person name="Desiro A."/>
            <person name="Na H."/>
            <person name="Kennedy M."/>
            <person name="Barry K."/>
            <person name="Grigoriev I.V."/>
            <person name="Miller A.N."/>
            <person name="O'Donnell K."/>
            <person name="Stajich J.E."/>
            <person name="Bonito G."/>
        </authorList>
    </citation>
    <scope>NUCLEOTIDE SEQUENCE</scope>
    <source>
        <strain evidence="2">NRRL 28262</strain>
    </source>
</reference>
<dbReference type="AlphaFoldDB" id="A0AAD4D2T9"/>
<proteinExistence type="predicted"/>
<feature type="non-terminal residue" evidence="2">
    <location>
        <position position="655"/>
    </location>
</feature>
<keyword evidence="3" id="KW-1185">Reference proteome</keyword>
<dbReference type="EMBL" id="JAAAIL010002170">
    <property type="protein sequence ID" value="KAG0259713.1"/>
    <property type="molecule type" value="Genomic_DNA"/>
</dbReference>
<feature type="compositionally biased region" description="Basic residues" evidence="1">
    <location>
        <begin position="239"/>
        <end position="250"/>
    </location>
</feature>
<evidence type="ECO:0000313" key="2">
    <source>
        <dbReference type="EMBL" id="KAG0259713.1"/>
    </source>
</evidence>
<feature type="region of interest" description="Disordered" evidence="1">
    <location>
        <begin position="460"/>
        <end position="485"/>
    </location>
</feature>
<protein>
    <submittedName>
        <fullName evidence="2">Uncharacterized protein</fullName>
    </submittedName>
</protein>
<evidence type="ECO:0000313" key="3">
    <source>
        <dbReference type="Proteomes" id="UP001194580"/>
    </source>
</evidence>
<comment type="caution">
    <text evidence="2">The sequence shown here is derived from an EMBL/GenBank/DDBJ whole genome shotgun (WGS) entry which is preliminary data.</text>
</comment>
<feature type="region of interest" description="Disordered" evidence="1">
    <location>
        <begin position="572"/>
        <end position="655"/>
    </location>
</feature>
<feature type="region of interest" description="Disordered" evidence="1">
    <location>
        <begin position="297"/>
        <end position="338"/>
    </location>
</feature>
<feature type="compositionally biased region" description="Acidic residues" evidence="1">
    <location>
        <begin position="467"/>
        <end position="482"/>
    </location>
</feature>
<accession>A0AAD4D2T9</accession>
<gene>
    <name evidence="2" type="ORF">BGZ95_004607</name>
</gene>
<dbReference type="Proteomes" id="UP001194580">
    <property type="component" value="Unassembled WGS sequence"/>
</dbReference>
<evidence type="ECO:0000256" key="1">
    <source>
        <dbReference type="SAM" id="MobiDB-lite"/>
    </source>
</evidence>
<feature type="compositionally biased region" description="Basic and acidic residues" evidence="1">
    <location>
        <begin position="572"/>
        <end position="622"/>
    </location>
</feature>
<feature type="region of interest" description="Disordered" evidence="1">
    <location>
        <begin position="218"/>
        <end position="265"/>
    </location>
</feature>
<feature type="compositionally biased region" description="Basic and acidic residues" evidence="1">
    <location>
        <begin position="300"/>
        <end position="338"/>
    </location>
</feature>
<sequence length="655" mass="73531">MISYVDGAAAVEKKDTHRKREKKRIKALASASSAVKVLKDRVDNGKAPTSQQFKDVTKALHGAFKWSLQDRIDFVAFLHQKQLQASLCNTEADVAIAVELAKVLEYRRSHILTKVTLTCEKLTALCCVSQNDYNSNVKSLGVASNYKIIQSLQDSVFVDKLQERVDNVSITPDSFLLSATPESTSTSSSASSRPSLPLSFGILRQQNQAVIEKNNLFKQQEGQRASEKRATPNNCKPNRQGKGREYRRHRTIDNPAHQPEVSRQVHRPRYSLKARPAPQQHEPPDVCKQYQWKPYTAAQEARHQQSIDEAKKRETEKKRRQESRQLQQEKDLAKKQLPRIDKMNKMQLLNAMAWEHLLVALPVGTVSSNSKRAAAEAVGNVDQPNPSEQPKLLVQEVTCCILDIVEQVRTTKRHTQEFLGSFIETSFKQGLTEDDRAILSYLCPAVKSKIKGDASISSSSIESVMADGDDDDDDEESNDDSESSAADQPFIAFYNILMAHVYSRKIKSKTVAERQVGLLLARATTLGITLPPVPQRVISYPTKPLLELTVNQLFRSMKLMYRNGTIALEEKLGKEDTNRADQNKDAEATDKKEDTDPAAKKDTEAMDKKQDADPANKRKETLPEADASIVLALANTQEQDPTDDIRRRLVLKPNY</sequence>
<organism evidence="2 3">
    <name type="scientific">Linnemannia exigua</name>
    <dbReference type="NCBI Taxonomy" id="604196"/>
    <lineage>
        <taxon>Eukaryota</taxon>
        <taxon>Fungi</taxon>
        <taxon>Fungi incertae sedis</taxon>
        <taxon>Mucoromycota</taxon>
        <taxon>Mortierellomycotina</taxon>
        <taxon>Mortierellomycetes</taxon>
        <taxon>Mortierellales</taxon>
        <taxon>Mortierellaceae</taxon>
        <taxon>Linnemannia</taxon>
    </lineage>
</organism>
<name>A0AAD4D2T9_9FUNG</name>